<proteinExistence type="inferred from homology"/>
<dbReference type="Pfam" id="PF00696">
    <property type="entry name" value="AA_kinase"/>
    <property type="match status" value="1"/>
</dbReference>
<dbReference type="GO" id="GO:0005829">
    <property type="term" value="C:cytosol"/>
    <property type="evidence" value="ECO:0007669"/>
    <property type="project" value="TreeGrafter"/>
</dbReference>
<dbReference type="GO" id="GO:0009090">
    <property type="term" value="P:homoserine biosynthetic process"/>
    <property type="evidence" value="ECO:0007669"/>
    <property type="project" value="TreeGrafter"/>
</dbReference>
<evidence type="ECO:0000256" key="4">
    <source>
        <dbReference type="ARBA" id="ARBA00022741"/>
    </source>
</evidence>
<evidence type="ECO:0000256" key="3">
    <source>
        <dbReference type="ARBA" id="ARBA00022679"/>
    </source>
</evidence>
<feature type="domain" description="Aspartate/glutamate/uridylate kinase" evidence="10">
    <location>
        <begin position="2"/>
        <end position="280"/>
    </location>
</feature>
<keyword evidence="12" id="KW-1185">Reference proteome</keyword>
<dbReference type="InterPro" id="IPR045865">
    <property type="entry name" value="ACT-like_dom_sf"/>
</dbReference>
<comment type="pathway">
    <text evidence="9">Amino-acid biosynthesis; L-methionine biosynthesis via de novo pathway; L-homoserine from L-aspartate: step 1/3.</text>
</comment>
<dbReference type="SUPFAM" id="SSF53633">
    <property type="entry name" value="Carbamate kinase-like"/>
    <property type="match status" value="1"/>
</dbReference>
<evidence type="ECO:0000256" key="2">
    <source>
        <dbReference type="ARBA" id="ARBA00010122"/>
    </source>
</evidence>
<name>A0A1T5AWQ2_9SPHI</name>
<dbReference type="GO" id="GO:0005524">
    <property type="term" value="F:ATP binding"/>
    <property type="evidence" value="ECO:0007669"/>
    <property type="project" value="UniProtKB-KW"/>
</dbReference>
<dbReference type="GO" id="GO:0004072">
    <property type="term" value="F:aspartate kinase activity"/>
    <property type="evidence" value="ECO:0007669"/>
    <property type="project" value="UniProtKB-EC"/>
</dbReference>
<reference evidence="11 12" key="1">
    <citation type="submission" date="2017-02" db="EMBL/GenBank/DDBJ databases">
        <authorList>
            <person name="Peterson S.W."/>
        </authorList>
    </citation>
    <scope>NUCLEOTIDE SEQUENCE [LARGE SCALE GENOMIC DNA]</scope>
    <source>
        <strain evidence="11 12">DSM 22899</strain>
    </source>
</reference>
<dbReference type="GO" id="GO:0009089">
    <property type="term" value="P:lysine biosynthetic process via diaminopimelate"/>
    <property type="evidence" value="ECO:0007669"/>
    <property type="project" value="UniProtKB-UniPathway"/>
</dbReference>
<dbReference type="EC" id="2.7.2.4" evidence="8"/>
<dbReference type="UniPathway" id="UPA00050">
    <property type="reaction ID" value="UER00461"/>
</dbReference>
<dbReference type="InterPro" id="IPR042199">
    <property type="entry name" value="AsparK_Bifunc_asparK/hSer_DH"/>
</dbReference>
<keyword evidence="5 8" id="KW-0418">Kinase</keyword>
<comment type="catalytic activity">
    <reaction evidence="7 8">
        <text>L-aspartate + ATP = 4-phospho-L-aspartate + ADP</text>
        <dbReference type="Rhea" id="RHEA:23776"/>
        <dbReference type="ChEBI" id="CHEBI:29991"/>
        <dbReference type="ChEBI" id="CHEBI:30616"/>
        <dbReference type="ChEBI" id="CHEBI:57535"/>
        <dbReference type="ChEBI" id="CHEBI:456216"/>
        <dbReference type="EC" id="2.7.2.4"/>
    </reaction>
</comment>
<dbReference type="Proteomes" id="UP000190541">
    <property type="component" value="Unassembled WGS sequence"/>
</dbReference>
<dbReference type="UniPathway" id="UPA00051">
    <property type="reaction ID" value="UER00462"/>
</dbReference>
<dbReference type="OrthoDB" id="9799110at2"/>
<evidence type="ECO:0000256" key="9">
    <source>
        <dbReference type="RuleBase" id="RU004249"/>
    </source>
</evidence>
<keyword evidence="9" id="KW-0028">Amino-acid biosynthesis</keyword>
<evidence type="ECO:0000256" key="8">
    <source>
        <dbReference type="RuleBase" id="RU003448"/>
    </source>
</evidence>
<dbReference type="PANTHER" id="PTHR21499">
    <property type="entry name" value="ASPARTATE KINASE"/>
    <property type="match status" value="1"/>
</dbReference>
<keyword evidence="4" id="KW-0547">Nucleotide-binding</keyword>
<evidence type="ECO:0000256" key="7">
    <source>
        <dbReference type="ARBA" id="ARBA00047872"/>
    </source>
</evidence>
<evidence type="ECO:0000256" key="1">
    <source>
        <dbReference type="ARBA" id="ARBA00004766"/>
    </source>
</evidence>
<protein>
    <recommendedName>
        <fullName evidence="8">Aspartokinase</fullName>
        <ecNumber evidence="8">2.7.2.4</ecNumber>
    </recommendedName>
</protein>
<dbReference type="GO" id="GO:0009088">
    <property type="term" value="P:threonine biosynthetic process"/>
    <property type="evidence" value="ECO:0007669"/>
    <property type="project" value="UniProtKB-UniPathway"/>
</dbReference>
<comment type="pathway">
    <text evidence="9">Amino-acid biosynthesis; L-threonine biosynthesis; L-threonine from L-aspartate: step 1/5.</text>
</comment>
<comment type="pathway">
    <text evidence="1 9">Amino-acid biosynthesis; L-lysine biosynthesis via DAP pathway; (S)-tetrahydrodipicolinate from L-aspartate: step 1/4.</text>
</comment>
<dbReference type="NCBIfam" id="TIGR00657">
    <property type="entry name" value="asp_kinases"/>
    <property type="match status" value="1"/>
</dbReference>
<sequence length="422" mass="47650">MQVFKFGGASVKDAEGVVNLGRIVAAYQPSKLLIVVSAMGKTTNLLEQLTLSYFNKQDDTLGLLEQSKQYHASIVRALFTDTSHPVYNEVSNRFVEIEWILEEAPADPYDYLYDQIVSVGELVSTTIVSHYLNHIGIANKWLDARDYIATDNTHREGKVDWHVTRERVQRDLPQLLENQLAVTQGFIGSTSENFTTTLGREGSDYSAAIFAASLEAESVTIWKDVPGVLNADPKWFDETQLIPELSYLDAIELTYYGATVIHPKTIKPLQNKNIPLYVKSFIDIENGGTQICGTDGPLPVPSFIFKVNQVLISILPKDFSFIVEDNLSDIFSRFHQHKIKVNMMHNSAVNFSVSVDDTGDNVNMLLHDLKARYEVQCQNGLELITIRHYNQETIDRVLVNKAIIMELKDRYTCQLLVRKLDG</sequence>
<dbReference type="Gene3D" id="1.20.120.1320">
    <property type="entry name" value="Aspartokinase, catalytic domain"/>
    <property type="match status" value="1"/>
</dbReference>
<organism evidence="11 12">
    <name type="scientific">Parapedobacter luteus</name>
    <dbReference type="NCBI Taxonomy" id="623280"/>
    <lineage>
        <taxon>Bacteria</taxon>
        <taxon>Pseudomonadati</taxon>
        <taxon>Bacteroidota</taxon>
        <taxon>Sphingobacteriia</taxon>
        <taxon>Sphingobacteriales</taxon>
        <taxon>Sphingobacteriaceae</taxon>
        <taxon>Parapedobacter</taxon>
    </lineage>
</organism>
<accession>A0A1T5AWQ2</accession>
<evidence type="ECO:0000259" key="10">
    <source>
        <dbReference type="Pfam" id="PF00696"/>
    </source>
</evidence>
<dbReference type="EMBL" id="FUYS01000002">
    <property type="protein sequence ID" value="SKB39412.1"/>
    <property type="molecule type" value="Genomic_DNA"/>
</dbReference>
<dbReference type="PANTHER" id="PTHR21499:SF59">
    <property type="entry name" value="ASPARTOKINASE"/>
    <property type="match status" value="1"/>
</dbReference>
<dbReference type="InterPro" id="IPR001048">
    <property type="entry name" value="Asp/Glu/Uridylate_kinase"/>
</dbReference>
<keyword evidence="3 8" id="KW-0808">Transferase</keyword>
<dbReference type="RefSeq" id="WP_079715819.1">
    <property type="nucleotide sequence ID" value="NZ_FUYS01000002.1"/>
</dbReference>
<comment type="similarity">
    <text evidence="2 8">Belongs to the aspartokinase family.</text>
</comment>
<dbReference type="UniPathway" id="UPA00034">
    <property type="reaction ID" value="UER00015"/>
</dbReference>
<keyword evidence="6" id="KW-0067">ATP-binding</keyword>
<dbReference type="InterPro" id="IPR036393">
    <property type="entry name" value="AceGlu_kinase-like_sf"/>
</dbReference>
<dbReference type="STRING" id="623280.SAMN05660226_01132"/>
<gene>
    <name evidence="11" type="ORF">SAMN05660226_01132</name>
</gene>
<evidence type="ECO:0000313" key="12">
    <source>
        <dbReference type="Proteomes" id="UP000190541"/>
    </source>
</evidence>
<dbReference type="InterPro" id="IPR001341">
    <property type="entry name" value="Asp_kinase"/>
</dbReference>
<evidence type="ECO:0000313" key="11">
    <source>
        <dbReference type="EMBL" id="SKB39412.1"/>
    </source>
</evidence>
<dbReference type="AlphaFoldDB" id="A0A1T5AWQ2"/>
<dbReference type="SUPFAM" id="SSF55021">
    <property type="entry name" value="ACT-like"/>
    <property type="match status" value="1"/>
</dbReference>
<evidence type="ECO:0000256" key="5">
    <source>
        <dbReference type="ARBA" id="ARBA00022777"/>
    </source>
</evidence>
<dbReference type="Gene3D" id="3.40.1160.10">
    <property type="entry name" value="Acetylglutamate kinase-like"/>
    <property type="match status" value="1"/>
</dbReference>
<evidence type="ECO:0000256" key="6">
    <source>
        <dbReference type="ARBA" id="ARBA00022840"/>
    </source>
</evidence>